<feature type="chain" id="PRO_5001782998" evidence="3">
    <location>
        <begin position="23"/>
        <end position="381"/>
    </location>
</feature>
<dbReference type="EMBL" id="JMQM01000002">
    <property type="protein sequence ID" value="KFB08748.1"/>
    <property type="molecule type" value="Genomic_DNA"/>
</dbReference>
<name>A0A084U712_9HYPH</name>
<dbReference type="Gene3D" id="2.40.50.100">
    <property type="match status" value="1"/>
</dbReference>
<dbReference type="NCBIfam" id="TIGR01730">
    <property type="entry name" value="RND_mfp"/>
    <property type="match status" value="1"/>
</dbReference>
<evidence type="ECO:0000256" key="3">
    <source>
        <dbReference type="SAM" id="SignalP"/>
    </source>
</evidence>
<dbReference type="InterPro" id="IPR006143">
    <property type="entry name" value="RND_pump_MFP"/>
</dbReference>
<comment type="similarity">
    <text evidence="1">Belongs to the membrane fusion protein (MFP) (TC 8.A.1) family.</text>
</comment>
<feature type="domain" description="CusB-like beta-barrel" evidence="4">
    <location>
        <begin position="218"/>
        <end position="286"/>
    </location>
</feature>
<accession>A0A084U712</accession>
<sequence>MAKIKFHKVAAIVVLLATSAWIATGEFASVGSASAEAEEKQAQAAEAPAREVALKTVQVAVPPRLEHARTIRVSGYTAPDKKSVLAARSSGIVEELTVEKGQHVEEGEVILKLQTEGKESALASAKQALAQREAEASAAERLSKSGNIARLQLDAARSALASARSAVEAAQADLDRVIVKAPFAGLIDSVPVETGSSIMQGSEVATLLKLDPMLAIGEVSERDLGTIKSGDKARVRLVNGRDLDGTIRYVSREASPQTRTFQVEVAIDNKAGTIPAGMTAEISILSESVETVALPRSVVTLSNDGDLGIRAVGEEDLVSFYPIDIVDDTPGALYLAGIPENARVIVAGQDLVRDGEKVNAVDADPELIRKLAGSLAEQAVQ</sequence>
<reference evidence="5 6" key="1">
    <citation type="submission" date="2014-05" db="EMBL/GenBank/DDBJ databases">
        <title>Draft Genome Sequence of Nitratireductor basaltis Strain UMTGB225, A Marine Bacterium Isolated from Green Barrel Tunicate.</title>
        <authorList>
            <person name="Gan H.Y."/>
        </authorList>
    </citation>
    <scope>NUCLEOTIDE SEQUENCE [LARGE SCALE GENOMIC DNA]</scope>
    <source>
        <strain evidence="5 6">UMTGB225</strain>
    </source>
</reference>
<dbReference type="OrthoDB" id="9806939at2"/>
<dbReference type="PANTHER" id="PTHR30469">
    <property type="entry name" value="MULTIDRUG RESISTANCE PROTEIN MDTA"/>
    <property type="match status" value="1"/>
</dbReference>
<comment type="caution">
    <text evidence="5">The sequence shown here is derived from an EMBL/GenBank/DDBJ whole genome shotgun (WGS) entry which is preliminary data.</text>
</comment>
<dbReference type="STRING" id="472175.EL18_03002"/>
<dbReference type="Gene3D" id="2.40.420.20">
    <property type="match status" value="1"/>
</dbReference>
<organism evidence="5 6">
    <name type="scientific">Nitratireductor basaltis</name>
    <dbReference type="NCBI Taxonomy" id="472175"/>
    <lineage>
        <taxon>Bacteria</taxon>
        <taxon>Pseudomonadati</taxon>
        <taxon>Pseudomonadota</taxon>
        <taxon>Alphaproteobacteria</taxon>
        <taxon>Hyphomicrobiales</taxon>
        <taxon>Phyllobacteriaceae</taxon>
        <taxon>Nitratireductor</taxon>
    </lineage>
</organism>
<evidence type="ECO:0000256" key="2">
    <source>
        <dbReference type="SAM" id="Coils"/>
    </source>
</evidence>
<dbReference type="Pfam" id="PF25954">
    <property type="entry name" value="Beta-barrel_RND_2"/>
    <property type="match status" value="1"/>
</dbReference>
<dbReference type="GO" id="GO:0015562">
    <property type="term" value="F:efflux transmembrane transporter activity"/>
    <property type="evidence" value="ECO:0007669"/>
    <property type="project" value="TreeGrafter"/>
</dbReference>
<evidence type="ECO:0000313" key="5">
    <source>
        <dbReference type="EMBL" id="KFB08748.1"/>
    </source>
</evidence>
<keyword evidence="3" id="KW-0732">Signal</keyword>
<dbReference type="eggNOG" id="COG0845">
    <property type="taxonomic scope" value="Bacteria"/>
</dbReference>
<keyword evidence="6" id="KW-1185">Reference proteome</keyword>
<dbReference type="AlphaFoldDB" id="A0A084U712"/>
<gene>
    <name evidence="5" type="ORF">EL18_03002</name>
</gene>
<dbReference type="Gene3D" id="1.10.287.470">
    <property type="entry name" value="Helix hairpin bin"/>
    <property type="match status" value="1"/>
</dbReference>
<keyword evidence="2" id="KW-0175">Coiled coil</keyword>
<dbReference type="RefSeq" id="WP_036485859.1">
    <property type="nucleotide sequence ID" value="NZ_JMQM01000002.1"/>
</dbReference>
<protein>
    <submittedName>
        <fullName evidence="5">Efflux transporter, RND family, MFP subunit</fullName>
    </submittedName>
</protein>
<evidence type="ECO:0000259" key="4">
    <source>
        <dbReference type="Pfam" id="PF25954"/>
    </source>
</evidence>
<evidence type="ECO:0000313" key="6">
    <source>
        <dbReference type="Proteomes" id="UP000053675"/>
    </source>
</evidence>
<dbReference type="Proteomes" id="UP000053675">
    <property type="component" value="Unassembled WGS sequence"/>
</dbReference>
<feature type="signal peptide" evidence="3">
    <location>
        <begin position="1"/>
        <end position="22"/>
    </location>
</feature>
<proteinExistence type="inferred from homology"/>
<dbReference type="Gene3D" id="2.40.30.170">
    <property type="match status" value="1"/>
</dbReference>
<dbReference type="InterPro" id="IPR058792">
    <property type="entry name" value="Beta-barrel_RND_2"/>
</dbReference>
<dbReference type="GO" id="GO:1990281">
    <property type="term" value="C:efflux pump complex"/>
    <property type="evidence" value="ECO:0007669"/>
    <property type="project" value="TreeGrafter"/>
</dbReference>
<dbReference type="PATRIC" id="fig|472175.3.peg.2996"/>
<feature type="coiled-coil region" evidence="2">
    <location>
        <begin position="122"/>
        <end position="173"/>
    </location>
</feature>
<dbReference type="PANTHER" id="PTHR30469:SF29">
    <property type="entry name" value="BLR2860 PROTEIN"/>
    <property type="match status" value="1"/>
</dbReference>
<dbReference type="SUPFAM" id="SSF111369">
    <property type="entry name" value="HlyD-like secretion proteins"/>
    <property type="match status" value="1"/>
</dbReference>
<evidence type="ECO:0000256" key="1">
    <source>
        <dbReference type="ARBA" id="ARBA00009477"/>
    </source>
</evidence>